<dbReference type="Gene3D" id="1.20.1250.20">
    <property type="entry name" value="MFS general substrate transporter like domains"/>
    <property type="match status" value="1"/>
</dbReference>
<keyword evidence="2 5" id="KW-0812">Transmembrane</keyword>
<feature type="transmembrane region" description="Helical" evidence="5">
    <location>
        <begin position="21"/>
        <end position="46"/>
    </location>
</feature>
<feature type="transmembrane region" description="Helical" evidence="5">
    <location>
        <begin position="163"/>
        <end position="185"/>
    </location>
</feature>
<dbReference type="CDD" id="cd17474">
    <property type="entry name" value="MFS_YfmO_like"/>
    <property type="match status" value="1"/>
</dbReference>
<proteinExistence type="predicted"/>
<dbReference type="EMBL" id="JACCBT010000001">
    <property type="protein sequence ID" value="NYE11376.1"/>
    <property type="molecule type" value="Genomic_DNA"/>
</dbReference>
<reference evidence="7 8" key="1">
    <citation type="submission" date="2020-07" db="EMBL/GenBank/DDBJ databases">
        <title>Sequencing the genomes of 1000 actinobacteria strains.</title>
        <authorList>
            <person name="Klenk H.-P."/>
        </authorList>
    </citation>
    <scope>NUCLEOTIDE SEQUENCE [LARGE SCALE GENOMIC DNA]</scope>
    <source>
        <strain evidence="7 8">DSM 43461</strain>
    </source>
</reference>
<dbReference type="InterPro" id="IPR053200">
    <property type="entry name" value="YfmO-like"/>
</dbReference>
<feature type="transmembrane region" description="Helical" evidence="5">
    <location>
        <begin position="232"/>
        <end position="255"/>
    </location>
</feature>
<feature type="transmembrane region" description="Helical" evidence="5">
    <location>
        <begin position="89"/>
        <end position="111"/>
    </location>
</feature>
<dbReference type="Pfam" id="PF07690">
    <property type="entry name" value="MFS_1"/>
    <property type="match status" value="1"/>
</dbReference>
<dbReference type="SUPFAM" id="SSF103473">
    <property type="entry name" value="MFS general substrate transporter"/>
    <property type="match status" value="1"/>
</dbReference>
<evidence type="ECO:0000256" key="4">
    <source>
        <dbReference type="ARBA" id="ARBA00023136"/>
    </source>
</evidence>
<keyword evidence="8" id="KW-1185">Reference proteome</keyword>
<dbReference type="GO" id="GO:0005886">
    <property type="term" value="C:plasma membrane"/>
    <property type="evidence" value="ECO:0007669"/>
    <property type="project" value="UniProtKB-SubCell"/>
</dbReference>
<evidence type="ECO:0000256" key="2">
    <source>
        <dbReference type="ARBA" id="ARBA00022692"/>
    </source>
</evidence>
<dbReference type="AlphaFoldDB" id="A0A7Y9KBL3"/>
<gene>
    <name evidence="7" type="ORF">BJ999_001672</name>
</gene>
<dbReference type="GO" id="GO:0022857">
    <property type="term" value="F:transmembrane transporter activity"/>
    <property type="evidence" value="ECO:0007669"/>
    <property type="project" value="InterPro"/>
</dbReference>
<feature type="transmembrane region" description="Helical" evidence="5">
    <location>
        <begin position="301"/>
        <end position="330"/>
    </location>
</feature>
<sequence>MHAKPSATPKGGGILRQPTSVWATAFAAVVAFMGIGLVDPILPAIAANLDASPSQVSLLFTSYFLITAVAMLVTGWVSSRIGGRRTLLIGLAIVVAFAALAGTSGTVGQLVGFRAGWGLGNALFVATALAVIVGAASGGAGGDPEGAGDRPPAKGKRGAESAIILYEAALGIGISLGPLAGALLGDMNWRFPFFGTAALMAVGFLLIATLLKPTPKPAEKTRLSAPIRALAHGGLSTTAFTALFYNYAFFTILAFTPFVLGMSAHGIGLVFFGWGVMVALASVFGAPVLQRRIGTVRVMYLALGLLIVFQLGLAFLGHGGIIACTVLSGIPIGLNNTAFTEAAMEVSDSPRPVASAGYNFVRWMGGALAPYIATRLAEEVDANLPYVVGAACCAVAIGILAVRRRHLDSLERVDIDHTFQDAPAAA</sequence>
<dbReference type="InterPro" id="IPR036259">
    <property type="entry name" value="MFS_trans_sf"/>
</dbReference>
<feature type="transmembrane region" description="Helical" evidence="5">
    <location>
        <begin position="384"/>
        <end position="402"/>
    </location>
</feature>
<keyword evidence="3 5" id="KW-1133">Transmembrane helix</keyword>
<evidence type="ECO:0000313" key="8">
    <source>
        <dbReference type="Proteomes" id="UP000591272"/>
    </source>
</evidence>
<evidence type="ECO:0000256" key="5">
    <source>
        <dbReference type="SAM" id="Phobius"/>
    </source>
</evidence>
<dbReference type="Proteomes" id="UP000591272">
    <property type="component" value="Unassembled WGS sequence"/>
</dbReference>
<dbReference type="PANTHER" id="PTHR43683:SF1">
    <property type="entry name" value="MULTIDRUG EFFLUX PROTEIN YFMO"/>
    <property type="match status" value="1"/>
</dbReference>
<feature type="domain" description="Major facilitator superfamily (MFS) profile" evidence="6">
    <location>
        <begin position="20"/>
        <end position="408"/>
    </location>
</feature>
<comment type="caution">
    <text evidence="7">The sequence shown here is derived from an EMBL/GenBank/DDBJ whole genome shotgun (WGS) entry which is preliminary data.</text>
</comment>
<organism evidence="7 8">
    <name type="scientific">Actinomadura citrea</name>
    <dbReference type="NCBI Taxonomy" id="46158"/>
    <lineage>
        <taxon>Bacteria</taxon>
        <taxon>Bacillati</taxon>
        <taxon>Actinomycetota</taxon>
        <taxon>Actinomycetes</taxon>
        <taxon>Streptosporangiales</taxon>
        <taxon>Thermomonosporaceae</taxon>
        <taxon>Actinomadura</taxon>
    </lineage>
</organism>
<protein>
    <submittedName>
        <fullName evidence="7">MFS family permease</fullName>
    </submittedName>
</protein>
<evidence type="ECO:0000313" key="7">
    <source>
        <dbReference type="EMBL" id="NYE11376.1"/>
    </source>
</evidence>
<name>A0A7Y9KBL3_9ACTN</name>
<evidence type="ECO:0000259" key="6">
    <source>
        <dbReference type="PROSITE" id="PS50850"/>
    </source>
</evidence>
<evidence type="ECO:0000256" key="3">
    <source>
        <dbReference type="ARBA" id="ARBA00022989"/>
    </source>
</evidence>
<dbReference type="PROSITE" id="PS50850">
    <property type="entry name" value="MFS"/>
    <property type="match status" value="1"/>
</dbReference>
<dbReference type="RefSeq" id="WP_179832751.1">
    <property type="nucleotide sequence ID" value="NZ_BMRD01000007.1"/>
</dbReference>
<dbReference type="InterPro" id="IPR011701">
    <property type="entry name" value="MFS"/>
</dbReference>
<feature type="transmembrane region" description="Helical" evidence="5">
    <location>
        <begin position="58"/>
        <end position="77"/>
    </location>
</feature>
<comment type="subcellular location">
    <subcellularLocation>
        <location evidence="1">Cell membrane</location>
        <topology evidence="1">Multi-pass membrane protein</topology>
    </subcellularLocation>
</comment>
<keyword evidence="4 5" id="KW-0472">Membrane</keyword>
<feature type="transmembrane region" description="Helical" evidence="5">
    <location>
        <begin position="191"/>
        <end position="211"/>
    </location>
</feature>
<dbReference type="InterPro" id="IPR020846">
    <property type="entry name" value="MFS_dom"/>
</dbReference>
<feature type="transmembrane region" description="Helical" evidence="5">
    <location>
        <begin position="123"/>
        <end position="142"/>
    </location>
</feature>
<feature type="transmembrane region" description="Helical" evidence="5">
    <location>
        <begin position="267"/>
        <end position="289"/>
    </location>
</feature>
<accession>A0A7Y9KBL3</accession>
<evidence type="ECO:0000256" key="1">
    <source>
        <dbReference type="ARBA" id="ARBA00004651"/>
    </source>
</evidence>
<dbReference type="PANTHER" id="PTHR43683">
    <property type="entry name" value="MULTIDRUG EFFLUX PROTEIN YFMO"/>
    <property type="match status" value="1"/>
</dbReference>